<dbReference type="AlphaFoldDB" id="A0A397ZK77"/>
<evidence type="ECO:0000256" key="1">
    <source>
        <dbReference type="ARBA" id="ARBA00001917"/>
    </source>
</evidence>
<comment type="cofactor">
    <cofactor evidence="1">
        <name>FMN</name>
        <dbReference type="ChEBI" id="CHEBI:58210"/>
    </cofactor>
</comment>
<feature type="binding site" evidence="9">
    <location>
        <position position="135"/>
    </location>
    <ligand>
        <name>glyoxylate</name>
        <dbReference type="ChEBI" id="CHEBI:36655"/>
    </ligand>
</feature>
<feature type="binding site" evidence="9">
    <location>
        <position position="222"/>
    </location>
    <ligand>
        <name>glyoxylate</name>
        <dbReference type="ChEBI" id="CHEBI:36655"/>
    </ligand>
</feature>
<dbReference type="Proteomes" id="UP000264353">
    <property type="component" value="Chromosome A5"/>
</dbReference>
<keyword evidence="9" id="KW-0285">Flavoprotein</keyword>
<evidence type="ECO:0000256" key="7">
    <source>
        <dbReference type="ARBA" id="ARBA00024042"/>
    </source>
</evidence>
<feature type="binding site" evidence="9">
    <location>
        <position position="101"/>
    </location>
    <ligand>
        <name>FMN</name>
        <dbReference type="ChEBI" id="CHEBI:58210"/>
    </ligand>
</feature>
<reference evidence="11 12" key="1">
    <citation type="submission" date="2018-06" db="EMBL/GenBank/DDBJ databases">
        <title>WGS assembly of Brassica rapa FPsc.</title>
        <authorList>
            <person name="Bowman J."/>
            <person name="Kohchi T."/>
            <person name="Yamato K."/>
            <person name="Jenkins J."/>
            <person name="Shu S."/>
            <person name="Ishizaki K."/>
            <person name="Yamaoka S."/>
            <person name="Nishihama R."/>
            <person name="Nakamura Y."/>
            <person name="Berger F."/>
            <person name="Adam C."/>
            <person name="Aki S."/>
            <person name="Althoff F."/>
            <person name="Araki T."/>
            <person name="Arteaga-Vazquez M."/>
            <person name="Balasubrmanian S."/>
            <person name="Bauer D."/>
            <person name="Boehm C."/>
            <person name="Briginshaw L."/>
            <person name="Caballero-Perez J."/>
            <person name="Catarino B."/>
            <person name="Chen F."/>
            <person name="Chiyoda S."/>
            <person name="Chovatia M."/>
            <person name="Davies K."/>
            <person name="Delmans M."/>
            <person name="Demura T."/>
            <person name="Dierschke T."/>
            <person name="Dolan L."/>
            <person name="Dorantes-Acosta A."/>
            <person name="Eklund D."/>
            <person name="Florent S."/>
            <person name="Flores-Sandoval E."/>
            <person name="Fujiyama A."/>
            <person name="Fukuzawa H."/>
            <person name="Galik B."/>
            <person name="Grimanelli D."/>
            <person name="Grimwood J."/>
            <person name="Grossniklaus U."/>
            <person name="Hamada T."/>
            <person name="Haseloff J."/>
            <person name="Hetherington A."/>
            <person name="Higo A."/>
            <person name="Hirakawa Y."/>
            <person name="Hundley H."/>
            <person name="Ikeda Y."/>
            <person name="Inoue K."/>
            <person name="Inoue S."/>
            <person name="Ishida S."/>
            <person name="Jia Q."/>
            <person name="Kakita M."/>
            <person name="Kanazawa T."/>
            <person name="Kawai Y."/>
            <person name="Kawashima T."/>
            <person name="Kennedy M."/>
            <person name="Kinose K."/>
            <person name="Kinoshita T."/>
            <person name="Kohara Y."/>
            <person name="Koide E."/>
            <person name="Komatsu K."/>
            <person name="Kopischke S."/>
            <person name="Kubo M."/>
            <person name="Kyozuka J."/>
            <person name="Lagercrantz U."/>
            <person name="Lin S."/>
            <person name="Lindquist E."/>
            <person name="Lipzen A."/>
            <person name="Lu C."/>
            <person name="Luna E."/>
            <person name="Martienssen R."/>
            <person name="Minamino N."/>
            <person name="Mizutani M."/>
            <person name="Mizutani M."/>
            <person name="Mochizuki N."/>
            <person name="Monte I."/>
            <person name="Mosher R."/>
            <person name="Nagasaki H."/>
            <person name="Nakagami H."/>
            <person name="Naramoto S."/>
            <person name="Nishitani K."/>
            <person name="Ohtani M."/>
            <person name="Okamoto T."/>
            <person name="Okumura M."/>
            <person name="Phillips J."/>
            <person name="Pollak B."/>
            <person name="Reinders A."/>
            <person name="Roevekamp M."/>
            <person name="Sano R."/>
            <person name="Sawa S."/>
            <person name="Schmid M."/>
            <person name="Shirakawa M."/>
            <person name="Solano R."/>
            <person name="Spunde A."/>
            <person name="Suetsugu N."/>
            <person name="Sugano S."/>
            <person name="Sugiyama A."/>
            <person name="Sun R."/>
            <person name="Suzuki Y."/>
            <person name="Takenaka M."/>
            <person name="Takezawa D."/>
            <person name="Tomogane H."/>
            <person name="Tsuzuki M."/>
            <person name="Ueda T."/>
            <person name="Umeda M."/>
            <person name="Ward J."/>
            <person name="Watanabe Y."/>
            <person name="Yazaki K."/>
            <person name="Yokoyama R."/>
            <person name="Yoshitake Y."/>
            <person name="Yotsui I."/>
            <person name="Zachgo S."/>
            <person name="Schmutz J."/>
        </authorList>
    </citation>
    <scope>NUCLEOTIDE SEQUENCE [LARGE SCALE GENOMIC DNA]</scope>
    <source>
        <strain evidence="12">cv. B-3</strain>
    </source>
</reference>
<dbReference type="InterPro" id="IPR000262">
    <property type="entry name" value="FMN-dep_DH"/>
</dbReference>
<evidence type="ECO:0000256" key="8">
    <source>
        <dbReference type="PIRSR" id="PIRSR000138-1"/>
    </source>
</evidence>
<organism evidence="11 12">
    <name type="scientific">Brassica campestris</name>
    <name type="common">Field mustard</name>
    <dbReference type="NCBI Taxonomy" id="3711"/>
    <lineage>
        <taxon>Eukaryota</taxon>
        <taxon>Viridiplantae</taxon>
        <taxon>Streptophyta</taxon>
        <taxon>Embryophyta</taxon>
        <taxon>Tracheophyta</taxon>
        <taxon>Spermatophyta</taxon>
        <taxon>Magnoliopsida</taxon>
        <taxon>eudicotyledons</taxon>
        <taxon>Gunneridae</taxon>
        <taxon>Pentapetalae</taxon>
        <taxon>rosids</taxon>
        <taxon>malvids</taxon>
        <taxon>Brassicales</taxon>
        <taxon>Brassicaceae</taxon>
        <taxon>Brassiceae</taxon>
        <taxon>Brassica</taxon>
    </lineage>
</organism>
<proteinExistence type="inferred from homology"/>
<evidence type="ECO:0000259" key="10">
    <source>
        <dbReference type="PROSITE" id="PS51349"/>
    </source>
</evidence>
<dbReference type="PANTHER" id="PTHR10578">
    <property type="entry name" value="S -2-HYDROXY-ACID OXIDASE-RELATED"/>
    <property type="match status" value="1"/>
</dbReference>
<evidence type="ECO:0000256" key="4">
    <source>
        <dbReference type="ARBA" id="ARBA00013087"/>
    </source>
</evidence>
<feature type="binding site" evidence="9">
    <location>
        <position position="126"/>
    </location>
    <ligand>
        <name>FMN</name>
        <dbReference type="ChEBI" id="CHEBI:58210"/>
    </ligand>
</feature>
<feature type="binding site" evidence="9">
    <location>
        <position position="220"/>
    </location>
    <ligand>
        <name>FMN</name>
        <dbReference type="ChEBI" id="CHEBI:58210"/>
    </ligand>
</feature>
<name>A0A397ZK77_BRACM</name>
<keyword evidence="9" id="KW-0288">FMN</keyword>
<dbReference type="PANTHER" id="PTHR10578:SF132">
    <property type="entry name" value="PEROXISOMAL (S)-2-HYDROXYACID OXIDASE GLO4"/>
    <property type="match status" value="1"/>
</dbReference>
<evidence type="ECO:0000256" key="5">
    <source>
        <dbReference type="ARBA" id="ARBA00023002"/>
    </source>
</evidence>
<comment type="similarity">
    <text evidence="7">Belongs to the FMN-dependent alpha-hydroxy acid dehydrogenase family.</text>
</comment>
<dbReference type="InterPro" id="IPR037396">
    <property type="entry name" value="FMN_HAD"/>
</dbReference>
<dbReference type="GO" id="GO:0010181">
    <property type="term" value="F:FMN binding"/>
    <property type="evidence" value="ECO:0007669"/>
    <property type="project" value="InterPro"/>
</dbReference>
<dbReference type="Pfam" id="PF01070">
    <property type="entry name" value="FMN_dh"/>
    <property type="match status" value="1"/>
</dbReference>
<evidence type="ECO:0000256" key="2">
    <source>
        <dbReference type="ARBA" id="ARBA00004275"/>
    </source>
</evidence>
<protein>
    <recommendedName>
        <fullName evidence="4">(S)-2-hydroxy-acid oxidase</fullName>
        <ecNumber evidence="4">1.1.3.15</ecNumber>
    </recommendedName>
</protein>
<feature type="domain" description="FMN hydroxy acid dehydrogenase" evidence="10">
    <location>
        <begin position="22"/>
        <end position="302"/>
    </location>
</feature>
<dbReference type="GO" id="GO:0003973">
    <property type="term" value="F:(S)-2-hydroxy-acid oxidase activity"/>
    <property type="evidence" value="ECO:0007669"/>
    <property type="project" value="UniProtKB-EC"/>
</dbReference>
<feature type="active site" description="Proton acceptor" evidence="8">
    <location>
        <position position="222"/>
    </location>
</feature>
<dbReference type="InterPro" id="IPR012133">
    <property type="entry name" value="Alpha-hydoxy_acid_DH_FMN"/>
</dbReference>
<evidence type="ECO:0000313" key="11">
    <source>
        <dbReference type="EMBL" id="RID63730.1"/>
    </source>
</evidence>
<dbReference type="CDD" id="cd02809">
    <property type="entry name" value="alpha_hydroxyacid_oxid_FMN"/>
    <property type="match status" value="1"/>
</dbReference>
<dbReference type="EMBL" id="CM010632">
    <property type="protein sequence ID" value="RID63730.1"/>
    <property type="molecule type" value="Genomic_DNA"/>
</dbReference>
<evidence type="ECO:0000313" key="12">
    <source>
        <dbReference type="Proteomes" id="UP000264353"/>
    </source>
</evidence>
<feature type="binding site" evidence="9">
    <location>
        <position position="198"/>
    </location>
    <ligand>
        <name>FMN</name>
        <dbReference type="ChEBI" id="CHEBI:58210"/>
    </ligand>
</feature>
<dbReference type="InterPro" id="IPR013785">
    <property type="entry name" value="Aldolase_TIM"/>
</dbReference>
<dbReference type="PROSITE" id="PS51349">
    <property type="entry name" value="FMN_HYDROXY_ACID_DH_2"/>
    <property type="match status" value="1"/>
</dbReference>
<evidence type="ECO:0000256" key="9">
    <source>
        <dbReference type="PIRSR" id="PIRSR000138-2"/>
    </source>
</evidence>
<feature type="binding site" evidence="9">
    <location>
        <position position="225"/>
    </location>
    <ligand>
        <name>glyoxylate</name>
        <dbReference type="ChEBI" id="CHEBI:36655"/>
    </ligand>
</feature>
<dbReference type="EC" id="1.1.3.15" evidence="4"/>
<evidence type="ECO:0000256" key="3">
    <source>
        <dbReference type="ARBA" id="ARBA00011881"/>
    </source>
</evidence>
<sequence length="308" mass="33871">MDQIVNVNEFQGLAKRALPKMFRPRVLVDVSKIDTSTRILGYPISSPIMIAPIAMHMLAHPEGETATAKAAAACKYYHVSFMASCTIEEVASSCNAVKFLQIYQREVTAQMVKRAEKAGFKAIVLTVDVPKLGRREADIKNKLISPKLKKFEGLFSTELRPSEGSGMEAVASRGLDASFSWKDIEWLRSITKLPIVVKGILTREDALKAGDAGVDGIVVSNHGARQLDYSPATITVLEEIVHVVKRRIPIGRPVVHGLAAKGEDGMRKGIDMLKNEFELTIALSGCPTIDDITRNNVRTENERLKSML</sequence>
<dbReference type="SUPFAM" id="SSF51395">
    <property type="entry name" value="FMN-linked oxidoreductases"/>
    <property type="match status" value="1"/>
</dbReference>
<feature type="binding site" evidence="9">
    <location>
        <begin position="52"/>
        <end position="54"/>
    </location>
    <ligand>
        <name>FMN</name>
        <dbReference type="ChEBI" id="CHEBI:58210"/>
    </ligand>
</feature>
<feature type="binding site" evidence="9">
    <location>
        <position position="103"/>
    </location>
    <ligand>
        <name>glyoxylate</name>
        <dbReference type="ChEBI" id="CHEBI:36655"/>
    </ligand>
</feature>
<feature type="binding site" evidence="9">
    <location>
        <begin position="251"/>
        <end position="252"/>
    </location>
    <ligand>
        <name>FMN</name>
        <dbReference type="ChEBI" id="CHEBI:58210"/>
    </ligand>
</feature>
<comment type="subunit">
    <text evidence="3">Homotetramer.</text>
</comment>
<keyword evidence="6" id="KW-0576">Peroxisome</keyword>
<feature type="binding site" evidence="9">
    <location>
        <position position="80"/>
    </location>
    <ligand>
        <name>FMN</name>
        <dbReference type="ChEBI" id="CHEBI:58210"/>
    </ligand>
</feature>
<dbReference type="PROSITE" id="PS00557">
    <property type="entry name" value="FMN_HYDROXY_ACID_DH_1"/>
    <property type="match status" value="1"/>
</dbReference>
<comment type="subcellular location">
    <subcellularLocation>
        <location evidence="2">Peroxisome</location>
    </subcellularLocation>
</comment>
<gene>
    <name evidence="11" type="ORF">BRARA_E02710</name>
</gene>
<keyword evidence="5" id="KW-0560">Oxidoreductase</keyword>
<accession>A0A397ZK77</accession>
<dbReference type="PIRSF" id="PIRSF000138">
    <property type="entry name" value="Al-hdrx_acd_dh"/>
    <property type="match status" value="1"/>
</dbReference>
<dbReference type="GO" id="GO:0005777">
    <property type="term" value="C:peroxisome"/>
    <property type="evidence" value="ECO:0007669"/>
    <property type="project" value="UniProtKB-SubCell"/>
</dbReference>
<dbReference type="InterPro" id="IPR008259">
    <property type="entry name" value="FMN_hydac_DH_AS"/>
</dbReference>
<dbReference type="Gene3D" id="3.20.20.70">
    <property type="entry name" value="Aldolase class I"/>
    <property type="match status" value="1"/>
</dbReference>
<evidence type="ECO:0000256" key="6">
    <source>
        <dbReference type="ARBA" id="ARBA00023140"/>
    </source>
</evidence>